<comment type="catalytic activity">
    <reaction evidence="9">
        <text>isopentenyl phosphate + ATP = isopentenyl diphosphate + ADP</text>
        <dbReference type="Rhea" id="RHEA:33963"/>
        <dbReference type="ChEBI" id="CHEBI:30616"/>
        <dbReference type="ChEBI" id="CHEBI:65078"/>
        <dbReference type="ChEBI" id="CHEBI:128769"/>
        <dbReference type="ChEBI" id="CHEBI:456216"/>
        <dbReference type="EC" id="2.7.4.26"/>
    </reaction>
</comment>
<dbReference type="PANTHER" id="PTHR43654:SF1">
    <property type="entry name" value="ISOPENTENYL PHOSPHATE KINASE"/>
    <property type="match status" value="1"/>
</dbReference>
<dbReference type="Pfam" id="PF00696">
    <property type="entry name" value="AA_kinase"/>
    <property type="match status" value="1"/>
</dbReference>
<dbReference type="STRING" id="188477.A0A433T6B5"/>
<proteinExistence type="inferred from homology"/>
<dbReference type="SUPFAM" id="SSF53633">
    <property type="entry name" value="Carbamate kinase-like"/>
    <property type="match status" value="1"/>
</dbReference>
<dbReference type="PIRSF" id="PIRSF016496">
    <property type="entry name" value="Kin_FomA"/>
    <property type="match status" value="1"/>
</dbReference>
<dbReference type="GO" id="GO:0016301">
    <property type="term" value="F:kinase activity"/>
    <property type="evidence" value="ECO:0007669"/>
    <property type="project" value="UniProtKB-KW"/>
</dbReference>
<evidence type="ECO:0000256" key="6">
    <source>
        <dbReference type="ARBA" id="ARBA00022777"/>
    </source>
</evidence>
<dbReference type="InterPro" id="IPR001048">
    <property type="entry name" value="Asp/Glu/Uridylate_kinase"/>
</dbReference>
<dbReference type="EC" id="2.7.4.26" evidence="2"/>
<feature type="binding site" evidence="10">
    <location>
        <position position="58"/>
    </location>
    <ligand>
        <name>substrate</name>
    </ligand>
</feature>
<feature type="binding site" evidence="10">
    <location>
        <position position="162"/>
    </location>
    <ligand>
        <name>substrate</name>
    </ligand>
</feature>
<feature type="binding site" evidence="10">
    <location>
        <begin position="10"/>
        <end position="14"/>
    </location>
    <ligand>
        <name>ATP</name>
        <dbReference type="ChEBI" id="CHEBI:30616"/>
    </ligand>
</feature>
<comment type="caution">
    <text evidence="13">The sequence shown here is derived from an EMBL/GenBank/DDBJ whole genome shotgun (WGS) entry which is preliminary data.</text>
</comment>
<reference evidence="13 14" key="1">
    <citation type="submission" date="2019-01" db="EMBL/GenBank/DDBJ databases">
        <title>A draft genome assembly of the solar-powered sea slug Elysia chlorotica.</title>
        <authorList>
            <person name="Cai H."/>
            <person name="Li Q."/>
            <person name="Fang X."/>
            <person name="Li J."/>
            <person name="Curtis N.E."/>
            <person name="Altenburger A."/>
            <person name="Shibata T."/>
            <person name="Feng M."/>
            <person name="Maeda T."/>
            <person name="Schwartz J.A."/>
            <person name="Shigenobu S."/>
            <person name="Lundholm N."/>
            <person name="Nishiyama T."/>
            <person name="Yang H."/>
            <person name="Hasebe M."/>
            <person name="Li S."/>
            <person name="Pierce S.K."/>
            <person name="Wang J."/>
        </authorList>
    </citation>
    <scope>NUCLEOTIDE SEQUENCE [LARGE SCALE GENOMIC DNA]</scope>
    <source>
        <strain evidence="13">EC2010</strain>
        <tissue evidence="13">Whole organism of an adult</tissue>
    </source>
</reference>
<feature type="binding site" evidence="10">
    <location>
        <position position="227"/>
    </location>
    <ligand>
        <name>ATP</name>
        <dbReference type="ChEBI" id="CHEBI:30616"/>
    </ligand>
</feature>
<dbReference type="PANTHER" id="PTHR43654">
    <property type="entry name" value="GLUTAMATE 5-KINASE"/>
    <property type="match status" value="1"/>
</dbReference>
<evidence type="ECO:0000256" key="1">
    <source>
        <dbReference type="ARBA" id="ARBA00010540"/>
    </source>
</evidence>
<dbReference type="Gene3D" id="3.40.1160.10">
    <property type="entry name" value="Acetylglutamate kinase-like"/>
    <property type="match status" value="1"/>
</dbReference>
<evidence type="ECO:0000256" key="9">
    <source>
        <dbReference type="ARBA" id="ARBA00049063"/>
    </source>
</evidence>
<evidence type="ECO:0000256" key="2">
    <source>
        <dbReference type="ARBA" id="ARBA00012908"/>
    </source>
</evidence>
<comment type="similarity">
    <text evidence="1">Belongs to the isopentenyl phosphate kinase family.</text>
</comment>
<sequence length="283" mass="31114">MVPTIDAIIKIGGSAITEKDELETLKSSALPKAFDVIRKCRESGATIIVVHGAGSFGHHHAKKFEISKGISSSINEEALKKKMMGFSLTRQSVQKVKSSHWYEQNIKCIKYHCSRISWRTNKHEPVGWPRETICLLLKQNFVPVLHGDACMDESDGFSILSGDTIIKTLCSHFDVRRAVFLTDVAGVYDRPPSEPDAQLLKSIFVKDDGTVDQVIGTSQSKNDVTGGMLLKLNTATKIVSQTRGRCLVFVCALDSCDSCNIICSAESTEADLLNTQCTKIMMA</sequence>
<keyword evidence="7 10" id="KW-0067">ATP-binding</keyword>
<gene>
    <name evidence="13" type="ORF">EGW08_015164</name>
</gene>
<evidence type="ECO:0000313" key="14">
    <source>
        <dbReference type="Proteomes" id="UP000271974"/>
    </source>
</evidence>
<feature type="binding site" evidence="10">
    <location>
        <position position="54"/>
    </location>
    <ligand>
        <name>ATP</name>
        <dbReference type="ChEBI" id="CHEBI:30616"/>
    </ligand>
</feature>
<organism evidence="13 14">
    <name type="scientific">Elysia chlorotica</name>
    <name type="common">Eastern emerald elysia</name>
    <name type="synonym">Sea slug</name>
    <dbReference type="NCBI Taxonomy" id="188477"/>
    <lineage>
        <taxon>Eukaryota</taxon>
        <taxon>Metazoa</taxon>
        <taxon>Spiralia</taxon>
        <taxon>Lophotrochozoa</taxon>
        <taxon>Mollusca</taxon>
        <taxon>Gastropoda</taxon>
        <taxon>Heterobranchia</taxon>
        <taxon>Euthyneura</taxon>
        <taxon>Panpulmonata</taxon>
        <taxon>Sacoglossa</taxon>
        <taxon>Placobranchoidea</taxon>
        <taxon>Plakobranchidae</taxon>
        <taxon>Elysia</taxon>
    </lineage>
</organism>
<evidence type="ECO:0000256" key="7">
    <source>
        <dbReference type="ARBA" id="ARBA00022840"/>
    </source>
</evidence>
<dbReference type="GO" id="GO:0005829">
    <property type="term" value="C:cytosol"/>
    <property type="evidence" value="ECO:0007669"/>
    <property type="project" value="TreeGrafter"/>
</dbReference>
<dbReference type="GO" id="GO:0016114">
    <property type="term" value="P:terpenoid biosynthetic process"/>
    <property type="evidence" value="ECO:0007669"/>
    <property type="project" value="TreeGrafter"/>
</dbReference>
<feature type="binding site" evidence="10">
    <location>
        <position position="183"/>
    </location>
    <ligand>
        <name>ATP</name>
        <dbReference type="ChEBI" id="CHEBI:30616"/>
    </ligand>
</feature>
<dbReference type="Proteomes" id="UP000271974">
    <property type="component" value="Unassembled WGS sequence"/>
</dbReference>
<feature type="binding site" evidence="10">
    <location>
        <position position="231"/>
    </location>
    <ligand>
        <name>ATP</name>
        <dbReference type="ChEBI" id="CHEBI:30616"/>
    </ligand>
</feature>
<keyword evidence="5 10" id="KW-0547">Nucleotide-binding</keyword>
<keyword evidence="4" id="KW-0808">Transferase</keyword>
<dbReference type="GO" id="GO:0005524">
    <property type="term" value="F:ATP binding"/>
    <property type="evidence" value="ECO:0007669"/>
    <property type="project" value="UniProtKB-KW"/>
</dbReference>
<dbReference type="InterPro" id="IPR036393">
    <property type="entry name" value="AceGlu_kinase-like_sf"/>
</dbReference>
<evidence type="ECO:0000256" key="3">
    <source>
        <dbReference type="ARBA" id="ARBA00017267"/>
    </source>
</evidence>
<dbReference type="GO" id="GO:0102043">
    <property type="term" value="F:isopentenyl phosphate kinase activity"/>
    <property type="evidence" value="ECO:0007669"/>
    <property type="project" value="UniProtKB-EC"/>
</dbReference>
<keyword evidence="6" id="KW-0418">Kinase</keyword>
<evidence type="ECO:0000256" key="4">
    <source>
        <dbReference type="ARBA" id="ARBA00022679"/>
    </source>
</evidence>
<evidence type="ECO:0000256" key="10">
    <source>
        <dbReference type="PIRSR" id="PIRSR016496-1"/>
    </source>
</evidence>
<dbReference type="InterPro" id="IPR024192">
    <property type="entry name" value="Fosfomycin_R_FomA-type"/>
</dbReference>
<accession>A0A433T6B5</accession>
<evidence type="ECO:0000256" key="5">
    <source>
        <dbReference type="ARBA" id="ARBA00022741"/>
    </source>
</evidence>
<keyword evidence="14" id="KW-1185">Reference proteome</keyword>
<dbReference type="EMBL" id="RQTK01000612">
    <property type="protein sequence ID" value="RUS77081.1"/>
    <property type="molecule type" value="Genomic_DNA"/>
</dbReference>
<dbReference type="OrthoDB" id="1934954at2759"/>
<dbReference type="AlphaFoldDB" id="A0A433T6B5"/>
<evidence type="ECO:0000313" key="13">
    <source>
        <dbReference type="EMBL" id="RUS77081.1"/>
    </source>
</evidence>
<feature type="site" description="Transition state stabilizer" evidence="11">
    <location>
        <position position="19"/>
    </location>
</feature>
<name>A0A433T6B5_ELYCH</name>
<protein>
    <recommendedName>
        <fullName evidence="3">Isopentenyl phosphate kinase</fullName>
        <ecNumber evidence="2">2.7.4.26</ecNumber>
    </recommendedName>
</protein>
<dbReference type="NCBIfam" id="NF040647">
    <property type="entry name" value="IPPK_Arch"/>
    <property type="match status" value="1"/>
</dbReference>
<feature type="binding site" evidence="10">
    <location>
        <position position="53"/>
    </location>
    <ligand>
        <name>substrate</name>
    </ligand>
</feature>
<evidence type="ECO:0000256" key="8">
    <source>
        <dbReference type="ARBA" id="ARBA00023229"/>
    </source>
</evidence>
<keyword evidence="8" id="KW-0414">Isoprene biosynthesis</keyword>
<evidence type="ECO:0000256" key="11">
    <source>
        <dbReference type="PIRSR" id="PIRSR016496-2"/>
    </source>
</evidence>
<evidence type="ECO:0000259" key="12">
    <source>
        <dbReference type="Pfam" id="PF00696"/>
    </source>
</evidence>
<feature type="domain" description="Aspartate/glutamate/uridylate kinase" evidence="12">
    <location>
        <begin position="8"/>
        <end position="248"/>
    </location>
</feature>